<gene>
    <name evidence="4" type="primary">LOC130471473</name>
</gene>
<feature type="region of interest" description="Disordered" evidence="1">
    <location>
        <begin position="150"/>
        <end position="195"/>
    </location>
</feature>
<proteinExistence type="predicted"/>
<feature type="compositionally biased region" description="Basic and acidic residues" evidence="1">
    <location>
        <begin position="176"/>
        <end position="186"/>
    </location>
</feature>
<sequence length="296" mass="33513">MSIPTNEVKCEDDVVEIDAIGGVGVWNENIESYLISLIEEEVKKGNRPTTTLTKSAWKTVKQNLKEKSKKDYSQEQLKNKYNQLRQRWKDFNKLKEETGIGYNAVPYQLKAEDVVWKKLYEKHKSAKTFRRKGCKHFDKLCTIFGDTTATGLSSHPSTKSPSDSEDENDTDGEVGDLEKQCEEGPKSKKVKTSVNPKKLREKVNTAMADALVAMSENSKKKLELLEKKINGNNGGGQQSKEDDDLLMECIDTLSALEGIDGASFAKATKLIHDDPLWRKMFLQFPDDRKIDFVLNL</sequence>
<dbReference type="Proteomes" id="UP000813463">
    <property type="component" value="Chromosome 4"/>
</dbReference>
<dbReference type="GeneID" id="130471473"/>
<name>A0ABM3RPR2_SPIOL</name>
<keyword evidence="3" id="KW-1185">Reference proteome</keyword>
<dbReference type="RefSeq" id="XP_056697612.1">
    <property type="nucleotide sequence ID" value="XM_056841634.1"/>
</dbReference>
<evidence type="ECO:0000259" key="2">
    <source>
        <dbReference type="Pfam" id="PF12776"/>
    </source>
</evidence>
<evidence type="ECO:0000313" key="3">
    <source>
        <dbReference type="Proteomes" id="UP000813463"/>
    </source>
</evidence>
<reference evidence="4" key="2">
    <citation type="submission" date="2025-08" db="UniProtKB">
        <authorList>
            <consortium name="RefSeq"/>
        </authorList>
    </citation>
    <scope>IDENTIFICATION</scope>
    <source>
        <tissue evidence="4">Leaf</tissue>
    </source>
</reference>
<dbReference type="Pfam" id="PF12776">
    <property type="entry name" value="Myb_DNA-bind_3"/>
    <property type="match status" value="1"/>
</dbReference>
<reference evidence="3" key="1">
    <citation type="journal article" date="2021" name="Nat. Commun.">
        <title>Genomic analyses provide insights into spinach domestication and the genetic basis of agronomic traits.</title>
        <authorList>
            <person name="Cai X."/>
            <person name="Sun X."/>
            <person name="Xu C."/>
            <person name="Sun H."/>
            <person name="Wang X."/>
            <person name="Ge C."/>
            <person name="Zhang Z."/>
            <person name="Wang Q."/>
            <person name="Fei Z."/>
            <person name="Jiao C."/>
            <person name="Wang Q."/>
        </authorList>
    </citation>
    <scope>NUCLEOTIDE SEQUENCE [LARGE SCALE GENOMIC DNA]</scope>
    <source>
        <strain evidence="3">cv. Varoflay</strain>
    </source>
</reference>
<dbReference type="InterPro" id="IPR045026">
    <property type="entry name" value="LIMYB"/>
</dbReference>
<feature type="domain" description="Myb/SANT-like" evidence="2">
    <location>
        <begin position="26"/>
        <end position="118"/>
    </location>
</feature>
<dbReference type="PANTHER" id="PTHR47584:SF14">
    <property type="entry name" value="L10-INTERACTING MYB DOMAIN-CONTAINING PROTEIN-LIKE"/>
    <property type="match status" value="1"/>
</dbReference>
<accession>A0ABM3RPR2</accession>
<evidence type="ECO:0000256" key="1">
    <source>
        <dbReference type="SAM" id="MobiDB-lite"/>
    </source>
</evidence>
<evidence type="ECO:0000313" key="4">
    <source>
        <dbReference type="RefSeq" id="XP_056697612.1"/>
    </source>
</evidence>
<protein>
    <submittedName>
        <fullName evidence="4">L10-interacting MYB domain-containing protein-like</fullName>
    </submittedName>
</protein>
<dbReference type="InterPro" id="IPR024752">
    <property type="entry name" value="Myb/SANT-like_dom"/>
</dbReference>
<organism evidence="3 4">
    <name type="scientific">Spinacia oleracea</name>
    <name type="common">Spinach</name>
    <dbReference type="NCBI Taxonomy" id="3562"/>
    <lineage>
        <taxon>Eukaryota</taxon>
        <taxon>Viridiplantae</taxon>
        <taxon>Streptophyta</taxon>
        <taxon>Embryophyta</taxon>
        <taxon>Tracheophyta</taxon>
        <taxon>Spermatophyta</taxon>
        <taxon>Magnoliopsida</taxon>
        <taxon>eudicotyledons</taxon>
        <taxon>Gunneridae</taxon>
        <taxon>Pentapetalae</taxon>
        <taxon>Caryophyllales</taxon>
        <taxon>Chenopodiaceae</taxon>
        <taxon>Chenopodioideae</taxon>
        <taxon>Anserineae</taxon>
        <taxon>Spinacia</taxon>
    </lineage>
</organism>
<dbReference type="PANTHER" id="PTHR47584">
    <property type="match status" value="1"/>
</dbReference>
<feature type="compositionally biased region" description="Acidic residues" evidence="1">
    <location>
        <begin position="163"/>
        <end position="175"/>
    </location>
</feature>